<dbReference type="NCBIfam" id="TIGR02794">
    <property type="entry name" value="tolA_full"/>
    <property type="match status" value="1"/>
</dbReference>
<dbReference type="GO" id="GO:0016020">
    <property type="term" value="C:membrane"/>
    <property type="evidence" value="ECO:0007669"/>
    <property type="project" value="UniProtKB-SubCell"/>
</dbReference>
<feature type="compositionally biased region" description="Basic and acidic residues" evidence="5">
    <location>
        <begin position="163"/>
        <end position="185"/>
    </location>
</feature>
<dbReference type="NCBIfam" id="TIGR01352">
    <property type="entry name" value="tonB_Cterm"/>
    <property type="match status" value="1"/>
</dbReference>
<dbReference type="Pfam" id="PF13103">
    <property type="entry name" value="TonB_2"/>
    <property type="match status" value="1"/>
</dbReference>
<gene>
    <name evidence="7" type="ORF">BTE48_12925</name>
</gene>
<evidence type="ECO:0000256" key="6">
    <source>
        <dbReference type="SAM" id="Phobius"/>
    </source>
</evidence>
<organism evidence="7 8">
    <name type="scientific">Oceanospirillum multiglobuliferum</name>
    <dbReference type="NCBI Taxonomy" id="64969"/>
    <lineage>
        <taxon>Bacteria</taxon>
        <taxon>Pseudomonadati</taxon>
        <taxon>Pseudomonadota</taxon>
        <taxon>Gammaproteobacteria</taxon>
        <taxon>Oceanospirillales</taxon>
        <taxon>Oceanospirillaceae</taxon>
        <taxon>Oceanospirillum</taxon>
    </lineage>
</organism>
<keyword evidence="2 6" id="KW-0812">Transmembrane</keyword>
<dbReference type="GO" id="GO:0019534">
    <property type="term" value="F:toxin transmembrane transporter activity"/>
    <property type="evidence" value="ECO:0007669"/>
    <property type="project" value="InterPro"/>
</dbReference>
<dbReference type="InterPro" id="IPR006260">
    <property type="entry name" value="TonB/TolA_C"/>
</dbReference>
<evidence type="ECO:0000256" key="3">
    <source>
        <dbReference type="ARBA" id="ARBA00022989"/>
    </source>
</evidence>
<dbReference type="GO" id="GO:0043213">
    <property type="term" value="P:bacteriocin transport"/>
    <property type="evidence" value="ECO:0007669"/>
    <property type="project" value="InterPro"/>
</dbReference>
<evidence type="ECO:0000313" key="7">
    <source>
        <dbReference type="EMBL" id="OPX54679.1"/>
    </source>
</evidence>
<accession>A0A1V4T3C1</accession>
<evidence type="ECO:0000313" key="8">
    <source>
        <dbReference type="Proteomes" id="UP000191418"/>
    </source>
</evidence>
<feature type="region of interest" description="Disordered" evidence="5">
    <location>
        <begin position="163"/>
        <end position="193"/>
    </location>
</feature>
<dbReference type="SUPFAM" id="SSF74653">
    <property type="entry name" value="TolA/TonB C-terminal domain"/>
    <property type="match status" value="1"/>
</dbReference>
<dbReference type="Gene3D" id="3.30.1150.10">
    <property type="match status" value="1"/>
</dbReference>
<evidence type="ECO:0000256" key="1">
    <source>
        <dbReference type="ARBA" id="ARBA00004167"/>
    </source>
</evidence>
<dbReference type="Proteomes" id="UP000191418">
    <property type="component" value="Unassembled WGS sequence"/>
</dbReference>
<comment type="subcellular location">
    <subcellularLocation>
        <location evidence="1">Membrane</location>
        <topology evidence="1">Single-pass membrane protein</topology>
    </subcellularLocation>
</comment>
<dbReference type="AlphaFoldDB" id="A0A1V4T3C1"/>
<evidence type="ECO:0000256" key="4">
    <source>
        <dbReference type="ARBA" id="ARBA00023136"/>
    </source>
</evidence>
<protein>
    <submittedName>
        <fullName evidence="7">Protein TolA</fullName>
    </submittedName>
</protein>
<feature type="transmembrane region" description="Helical" evidence="6">
    <location>
        <begin position="12"/>
        <end position="34"/>
    </location>
</feature>
<keyword evidence="3 6" id="KW-1133">Transmembrane helix</keyword>
<comment type="caution">
    <text evidence="7">The sequence shown here is derived from an EMBL/GenBank/DDBJ whole genome shotgun (WGS) entry which is preliminary data.</text>
</comment>
<proteinExistence type="predicted"/>
<dbReference type="EMBL" id="MTSM01000020">
    <property type="protein sequence ID" value="OPX54679.1"/>
    <property type="molecule type" value="Genomic_DNA"/>
</dbReference>
<dbReference type="STRING" id="64969.SAMN02745127_02513"/>
<keyword evidence="8" id="KW-1185">Reference proteome</keyword>
<dbReference type="InterPro" id="IPR014161">
    <property type="entry name" value="Tol-Pal_TolA"/>
</dbReference>
<evidence type="ECO:0000256" key="5">
    <source>
        <dbReference type="SAM" id="MobiDB-lite"/>
    </source>
</evidence>
<reference evidence="7 8" key="1">
    <citation type="submission" date="2017-01" db="EMBL/GenBank/DDBJ databases">
        <title>Genome Sequencing of a Marine Spirillum, Oceanospirillum multiglobuliferum ATCC 33336, from Japan.</title>
        <authorList>
            <person name="Carney J.G."/>
            <person name="Trachtenberg A.M."/>
            <person name="Rheaume B.A."/>
            <person name="Linnane J.D."/>
            <person name="Pitts N.L."/>
            <person name="Mykles D.L."/>
            <person name="Maclea K.S."/>
        </authorList>
    </citation>
    <scope>NUCLEOTIDE SEQUENCE [LARGE SCALE GENOMIC DNA]</scope>
    <source>
        <strain evidence="7 8">ATCC 33336</strain>
    </source>
</reference>
<sequence length="331" mass="37870">MRPDMQRHKSGFFFPFLITLTCHALLAWLLWYGWHQSTQIHKQRQPVMQIGELIMANTVTHDPIEALRQKQAAEKARQAAELAQKKQAEKAKQEMLAKQALIRKQQEELKQKQLAEKRAEEKKQRELAQKAAEEAKRQAELKKQAELAKQAKLREQALLKAEQAKKKEAQEKEAQAQKEELDRRQAQLAAAQQQKEALAKAEAEKKRQATLDAEKRAFEAALESEEQFLGELEDQAKLGSMQALIKTYVEQKWSRPPSAKSGMQALLKITLLSTGEVAGVRVMQSSGNSSFDRSAEQAVHKAGPFRELMDLKPHQREAFREFNMLFKPEDI</sequence>
<keyword evidence="4 6" id="KW-0472">Membrane</keyword>
<evidence type="ECO:0000256" key="2">
    <source>
        <dbReference type="ARBA" id="ARBA00022692"/>
    </source>
</evidence>
<name>A0A1V4T3C1_9GAMM</name>